<reference evidence="2 3" key="1">
    <citation type="submission" date="2024-01" db="EMBL/GenBank/DDBJ databases">
        <title>Genome assemblies of Stephania.</title>
        <authorList>
            <person name="Yang L."/>
        </authorList>
    </citation>
    <scope>NUCLEOTIDE SEQUENCE [LARGE SCALE GENOMIC DNA]</scope>
    <source>
        <strain evidence="2">YNDBR</strain>
        <tissue evidence="2">Leaf</tissue>
    </source>
</reference>
<proteinExistence type="predicted"/>
<evidence type="ECO:0000313" key="2">
    <source>
        <dbReference type="EMBL" id="KAK9160899.1"/>
    </source>
</evidence>
<comment type="caution">
    <text evidence="2">The sequence shown here is derived from an EMBL/GenBank/DDBJ whole genome shotgun (WGS) entry which is preliminary data.</text>
</comment>
<protein>
    <submittedName>
        <fullName evidence="2">Uncharacterized protein</fullName>
    </submittedName>
</protein>
<feature type="region of interest" description="Disordered" evidence="1">
    <location>
        <begin position="31"/>
        <end position="124"/>
    </location>
</feature>
<dbReference type="Proteomes" id="UP001420932">
    <property type="component" value="Unassembled WGS sequence"/>
</dbReference>
<feature type="compositionally biased region" description="Basic and acidic residues" evidence="1">
    <location>
        <begin position="60"/>
        <end position="77"/>
    </location>
</feature>
<dbReference type="EMBL" id="JBBNAF010000003">
    <property type="protein sequence ID" value="KAK9160899.1"/>
    <property type="molecule type" value="Genomic_DNA"/>
</dbReference>
<dbReference type="AlphaFoldDB" id="A0AAP0Q043"/>
<gene>
    <name evidence="2" type="ORF">Syun_007240</name>
</gene>
<evidence type="ECO:0000313" key="3">
    <source>
        <dbReference type="Proteomes" id="UP001420932"/>
    </source>
</evidence>
<name>A0AAP0Q043_9MAGN</name>
<evidence type="ECO:0000256" key="1">
    <source>
        <dbReference type="SAM" id="MobiDB-lite"/>
    </source>
</evidence>
<feature type="compositionally biased region" description="Basic and acidic residues" evidence="1">
    <location>
        <begin position="31"/>
        <end position="45"/>
    </location>
</feature>
<accession>A0AAP0Q043</accession>
<keyword evidence="3" id="KW-1185">Reference proteome</keyword>
<organism evidence="2 3">
    <name type="scientific">Stephania yunnanensis</name>
    <dbReference type="NCBI Taxonomy" id="152371"/>
    <lineage>
        <taxon>Eukaryota</taxon>
        <taxon>Viridiplantae</taxon>
        <taxon>Streptophyta</taxon>
        <taxon>Embryophyta</taxon>
        <taxon>Tracheophyta</taxon>
        <taxon>Spermatophyta</taxon>
        <taxon>Magnoliopsida</taxon>
        <taxon>Ranunculales</taxon>
        <taxon>Menispermaceae</taxon>
        <taxon>Menispermoideae</taxon>
        <taxon>Cissampelideae</taxon>
        <taxon>Stephania</taxon>
    </lineage>
</organism>
<sequence>MADWRGVTAVACEHHRRPTGRALRCCREWSSRKSLTPDEAERRGGEAAQSVRPRPHKRCRGGDRRARDGESWRERQIPRLANARRRELKGEAYPDGGEWRPANAKQPELEGEANPAIGERETARAGGRGRSRWWRLASARRLELEGDNVCLFECSVFTVFVACFSV</sequence>